<organism evidence="11 12">
    <name type="scientific">Synoicihabitans lomoniglobus</name>
    <dbReference type="NCBI Taxonomy" id="2909285"/>
    <lineage>
        <taxon>Bacteria</taxon>
        <taxon>Pseudomonadati</taxon>
        <taxon>Verrucomicrobiota</taxon>
        <taxon>Opitutia</taxon>
        <taxon>Opitutales</taxon>
        <taxon>Opitutaceae</taxon>
        <taxon>Synoicihabitans</taxon>
    </lineage>
</organism>
<keyword evidence="5 10" id="KW-0547">Nucleotide-binding</keyword>
<dbReference type="KEGG" id="slom:PXH66_15535"/>
<dbReference type="GO" id="GO:0005737">
    <property type="term" value="C:cytoplasm"/>
    <property type="evidence" value="ECO:0007669"/>
    <property type="project" value="TreeGrafter"/>
</dbReference>
<dbReference type="InterPro" id="IPR027417">
    <property type="entry name" value="P-loop_NTPase"/>
</dbReference>
<dbReference type="Gene3D" id="3.40.50.300">
    <property type="entry name" value="P-loop containing nucleotide triphosphate hydrolases"/>
    <property type="match status" value="1"/>
</dbReference>
<dbReference type="SUPFAM" id="SSF52540">
    <property type="entry name" value="P-loop containing nucleoside triphosphate hydrolases"/>
    <property type="match status" value="1"/>
</dbReference>
<dbReference type="Proteomes" id="UP001218638">
    <property type="component" value="Chromosome"/>
</dbReference>
<dbReference type="NCBIfam" id="TIGR01313">
    <property type="entry name" value="therm_gnt_kin"/>
    <property type="match status" value="1"/>
</dbReference>
<dbReference type="FunFam" id="3.40.50.300:FF:000522">
    <property type="entry name" value="Gluconokinase"/>
    <property type="match status" value="1"/>
</dbReference>
<dbReference type="InterPro" id="IPR031322">
    <property type="entry name" value="Shikimate/glucono_kinase"/>
</dbReference>
<evidence type="ECO:0000313" key="12">
    <source>
        <dbReference type="Proteomes" id="UP001218638"/>
    </source>
</evidence>
<dbReference type="PANTHER" id="PTHR43442">
    <property type="entry name" value="GLUCONOKINASE-RELATED"/>
    <property type="match status" value="1"/>
</dbReference>
<proteinExistence type="inferred from homology"/>
<keyword evidence="6 10" id="KW-0418">Kinase</keyword>
<dbReference type="AlphaFoldDB" id="A0AAE9ZYT3"/>
<evidence type="ECO:0000256" key="2">
    <source>
        <dbReference type="ARBA" id="ARBA00008420"/>
    </source>
</evidence>
<evidence type="ECO:0000256" key="7">
    <source>
        <dbReference type="ARBA" id="ARBA00022840"/>
    </source>
</evidence>
<keyword evidence="8" id="KW-0311">Gluconate utilization</keyword>
<comment type="catalytic activity">
    <reaction evidence="9 10">
        <text>D-gluconate + ATP = 6-phospho-D-gluconate + ADP + H(+)</text>
        <dbReference type="Rhea" id="RHEA:19433"/>
        <dbReference type="ChEBI" id="CHEBI:15378"/>
        <dbReference type="ChEBI" id="CHEBI:18391"/>
        <dbReference type="ChEBI" id="CHEBI:30616"/>
        <dbReference type="ChEBI" id="CHEBI:58759"/>
        <dbReference type="ChEBI" id="CHEBI:456216"/>
        <dbReference type="EC" id="2.7.1.12"/>
    </reaction>
</comment>
<dbReference type="RefSeq" id="WP_330930450.1">
    <property type="nucleotide sequence ID" value="NZ_CP119075.1"/>
</dbReference>
<dbReference type="PANTHER" id="PTHR43442:SF3">
    <property type="entry name" value="GLUCONOKINASE-RELATED"/>
    <property type="match status" value="1"/>
</dbReference>
<evidence type="ECO:0000313" key="11">
    <source>
        <dbReference type="EMBL" id="WED63748.1"/>
    </source>
</evidence>
<dbReference type="GO" id="GO:0046316">
    <property type="term" value="F:gluconokinase activity"/>
    <property type="evidence" value="ECO:0007669"/>
    <property type="project" value="UniProtKB-EC"/>
</dbReference>
<dbReference type="CDD" id="cd02021">
    <property type="entry name" value="GntK"/>
    <property type="match status" value="1"/>
</dbReference>
<comment type="similarity">
    <text evidence="2 10">Belongs to the gluconokinase GntK/GntV family.</text>
</comment>
<dbReference type="EC" id="2.7.1.12" evidence="3 10"/>
<gene>
    <name evidence="11" type="ORF">PXH66_15535</name>
</gene>
<evidence type="ECO:0000256" key="6">
    <source>
        <dbReference type="ARBA" id="ARBA00022777"/>
    </source>
</evidence>
<dbReference type="EMBL" id="CP119075">
    <property type="protein sequence ID" value="WED63748.1"/>
    <property type="molecule type" value="Genomic_DNA"/>
</dbReference>
<dbReference type="Pfam" id="PF01202">
    <property type="entry name" value="SKI"/>
    <property type="match status" value="1"/>
</dbReference>
<evidence type="ECO:0000256" key="3">
    <source>
        <dbReference type="ARBA" id="ARBA00012054"/>
    </source>
</evidence>
<dbReference type="GO" id="GO:0019521">
    <property type="term" value="P:D-gluconate metabolic process"/>
    <property type="evidence" value="ECO:0007669"/>
    <property type="project" value="UniProtKB-KW"/>
</dbReference>
<reference evidence="11" key="1">
    <citation type="submission" date="2023-03" db="EMBL/GenBank/DDBJ databases">
        <title>Lomoglobus Profundus gen. nov., sp. nov., a novel member of the phylum Verrucomicrobia, isolated from deep-marine sediment of South China Sea.</title>
        <authorList>
            <person name="Ahmad T."/>
            <person name="Ishaq S.E."/>
            <person name="Wang F."/>
        </authorList>
    </citation>
    <scope>NUCLEOTIDE SEQUENCE</scope>
    <source>
        <strain evidence="11">LMO-M01</strain>
    </source>
</reference>
<protein>
    <recommendedName>
        <fullName evidence="3 10">Gluconokinase</fullName>
        <ecNumber evidence="3 10">2.7.1.12</ecNumber>
    </recommendedName>
</protein>
<sequence length="173" mass="18659">MPDSLSSVPPGALVVMGVCGTGKSTVGEQLAAALGWAYADADNFHPPENVEKMRAGTPLNDVDRGPWLDHLRELLTTHQREQRGLVLACSALKSDYRRRLQPATPVSFVFLHGTPALLAARMGSREGHYMPASLLDSQLATLEPPSPDEAIWCDVANSPAAIVAQVLSRLRPR</sequence>
<evidence type="ECO:0000256" key="4">
    <source>
        <dbReference type="ARBA" id="ARBA00022679"/>
    </source>
</evidence>
<keyword evidence="4 10" id="KW-0808">Transferase</keyword>
<evidence type="ECO:0000256" key="10">
    <source>
        <dbReference type="RuleBase" id="RU363066"/>
    </source>
</evidence>
<accession>A0AAE9ZYT3</accession>
<evidence type="ECO:0000256" key="8">
    <source>
        <dbReference type="ARBA" id="ARBA00023064"/>
    </source>
</evidence>
<dbReference type="InterPro" id="IPR006001">
    <property type="entry name" value="Therm_gnt_kin"/>
</dbReference>
<keyword evidence="7 10" id="KW-0067">ATP-binding</keyword>
<evidence type="ECO:0000256" key="5">
    <source>
        <dbReference type="ARBA" id="ARBA00022741"/>
    </source>
</evidence>
<name>A0AAE9ZYT3_9BACT</name>
<comment type="pathway">
    <text evidence="1">Carbohydrate acid metabolism.</text>
</comment>
<evidence type="ECO:0000256" key="1">
    <source>
        <dbReference type="ARBA" id="ARBA00004761"/>
    </source>
</evidence>
<evidence type="ECO:0000256" key="9">
    <source>
        <dbReference type="ARBA" id="ARBA00048090"/>
    </source>
</evidence>
<keyword evidence="12" id="KW-1185">Reference proteome</keyword>
<dbReference type="GO" id="GO:0005524">
    <property type="term" value="F:ATP binding"/>
    <property type="evidence" value="ECO:0007669"/>
    <property type="project" value="UniProtKB-KW"/>
</dbReference>